<organism evidence="2 3">
    <name type="scientific">Ruminococcus albus</name>
    <dbReference type="NCBI Taxonomy" id="1264"/>
    <lineage>
        <taxon>Bacteria</taxon>
        <taxon>Bacillati</taxon>
        <taxon>Bacillota</taxon>
        <taxon>Clostridia</taxon>
        <taxon>Eubacteriales</taxon>
        <taxon>Oscillospiraceae</taxon>
        <taxon>Ruminococcus</taxon>
    </lineage>
</organism>
<evidence type="ECO:0000259" key="1">
    <source>
        <dbReference type="Pfam" id="PF06114"/>
    </source>
</evidence>
<sequence length="165" mass="19107">MESIYALVMQIILTYMTRDPFEIAESLGILVKEADMGNQQGFFRYIDGVPCIFISSRLNVFQRLIVCAHELGHYYLHSEIAKEKVLREFGLFNMKNIVENEANVFAAELLIDEDELLEKFEEGYTIFQAASSLGYSTNLIYIKLGEMNKRGYDFDLSWGNRELFN</sequence>
<accession>A0A1I1RP62</accession>
<dbReference type="RefSeq" id="WP_081358527.1">
    <property type="nucleotide sequence ID" value="NZ_FOKQ01000066.1"/>
</dbReference>
<dbReference type="InterPro" id="IPR052345">
    <property type="entry name" value="Rad_response_metalloprotease"/>
</dbReference>
<reference evidence="2 3" key="1">
    <citation type="submission" date="2016-10" db="EMBL/GenBank/DDBJ databases">
        <authorList>
            <person name="de Groot N.N."/>
        </authorList>
    </citation>
    <scope>NUCLEOTIDE SEQUENCE [LARGE SCALE GENOMIC DNA]</scope>
    <source>
        <strain evidence="2 3">AR67</strain>
    </source>
</reference>
<name>A0A1I1RP62_RUMAL</name>
<proteinExistence type="predicted"/>
<dbReference type="Pfam" id="PF06114">
    <property type="entry name" value="Peptidase_M78"/>
    <property type="match status" value="1"/>
</dbReference>
<dbReference type="Proteomes" id="UP000182192">
    <property type="component" value="Unassembled WGS sequence"/>
</dbReference>
<feature type="domain" description="IrrE N-terminal-like" evidence="1">
    <location>
        <begin position="24"/>
        <end position="143"/>
    </location>
</feature>
<dbReference type="AlphaFoldDB" id="A0A1I1RP62"/>
<dbReference type="PANTHER" id="PTHR43236:SF1">
    <property type="entry name" value="BLL7220 PROTEIN"/>
    <property type="match status" value="1"/>
</dbReference>
<dbReference type="PANTHER" id="PTHR43236">
    <property type="entry name" value="ANTITOXIN HIGA1"/>
    <property type="match status" value="1"/>
</dbReference>
<dbReference type="EMBL" id="FOKQ01000066">
    <property type="protein sequence ID" value="SFD33343.1"/>
    <property type="molecule type" value="Genomic_DNA"/>
</dbReference>
<dbReference type="Gene3D" id="1.10.10.2910">
    <property type="match status" value="1"/>
</dbReference>
<evidence type="ECO:0000313" key="2">
    <source>
        <dbReference type="EMBL" id="SFD33343.1"/>
    </source>
</evidence>
<gene>
    <name evidence="2" type="ORF">SAMN02910406_03689</name>
</gene>
<protein>
    <recommendedName>
        <fullName evidence="1">IrrE N-terminal-like domain-containing protein</fullName>
    </recommendedName>
</protein>
<dbReference type="InterPro" id="IPR010359">
    <property type="entry name" value="IrrE_HExxH"/>
</dbReference>
<dbReference type="OrthoDB" id="9816277at2"/>
<evidence type="ECO:0000313" key="3">
    <source>
        <dbReference type="Proteomes" id="UP000182192"/>
    </source>
</evidence>